<sequence>MEEYSNGLVIFISALIPTLLTLWLNEKVKGNVKNSFDEKLAQFQIELNHLKTKENFKFTKLHERRFEVLQKTFEYLNNNLNILASLTAPFKIIPQGQNYDESEQLASQKYRDAHNEFLKYFNYNSIYFDEETEALLLNFFHESGNIFNAYDQKQIYQSMGEKLDKEGHLNFANAHKKIPEIIHPLKKQIETKFRELLGE</sequence>
<evidence type="ECO:0000256" key="1">
    <source>
        <dbReference type="SAM" id="Phobius"/>
    </source>
</evidence>
<name>A0ABX2XIR7_9FLAO</name>
<keyword evidence="1" id="KW-1133">Transmembrane helix</keyword>
<accession>A0ABX2XIR7</accession>
<dbReference type="RefSeq" id="WP_065450066.1">
    <property type="nucleotide sequence ID" value="NZ_LVEN01000027.1"/>
</dbReference>
<keyword evidence="3" id="KW-1185">Reference proteome</keyword>
<evidence type="ECO:0000313" key="2">
    <source>
        <dbReference type="EMBL" id="OCB73750.1"/>
    </source>
</evidence>
<evidence type="ECO:0000313" key="3">
    <source>
        <dbReference type="Proteomes" id="UP000093343"/>
    </source>
</evidence>
<proteinExistence type="predicted"/>
<protein>
    <recommendedName>
        <fullName evidence="4">DUF4760 domain-containing protein</fullName>
    </recommendedName>
</protein>
<dbReference type="Proteomes" id="UP000093343">
    <property type="component" value="Unassembled WGS sequence"/>
</dbReference>
<organism evidence="2 3">
    <name type="scientific">Flavobacterium piscis</name>
    <dbReference type="NCBI Taxonomy" id="1114874"/>
    <lineage>
        <taxon>Bacteria</taxon>
        <taxon>Pseudomonadati</taxon>
        <taxon>Bacteroidota</taxon>
        <taxon>Flavobacteriia</taxon>
        <taxon>Flavobacteriales</taxon>
        <taxon>Flavobacteriaceae</taxon>
        <taxon>Flavobacterium</taxon>
    </lineage>
</organism>
<evidence type="ECO:0008006" key="4">
    <source>
        <dbReference type="Google" id="ProtNLM"/>
    </source>
</evidence>
<dbReference type="EMBL" id="LVEN01000027">
    <property type="protein sequence ID" value="OCB73750.1"/>
    <property type="molecule type" value="Genomic_DNA"/>
</dbReference>
<reference evidence="3" key="1">
    <citation type="submission" date="2016-03" db="EMBL/GenBank/DDBJ databases">
        <title>Draft genome sequence of Paenibacillus glacialis DSM 22343.</title>
        <authorList>
            <person name="Shin S.-K."/>
            <person name="Yi H."/>
        </authorList>
    </citation>
    <scope>NUCLEOTIDE SEQUENCE [LARGE SCALE GENOMIC DNA]</scope>
    <source>
        <strain evidence="3">CCUG 60099</strain>
    </source>
</reference>
<keyword evidence="1" id="KW-0472">Membrane</keyword>
<keyword evidence="1" id="KW-0812">Transmembrane</keyword>
<gene>
    <name evidence="2" type="ORF">FLP_13830</name>
</gene>
<comment type="caution">
    <text evidence="2">The sequence shown here is derived from an EMBL/GenBank/DDBJ whole genome shotgun (WGS) entry which is preliminary data.</text>
</comment>
<feature type="transmembrane region" description="Helical" evidence="1">
    <location>
        <begin position="6"/>
        <end position="24"/>
    </location>
</feature>